<sequence length="266" mass="28937">MTVSDTEAQALAAMMGRLDVVESWAKEQTGTPAPGSSLAGDDRRTHPHEVSHAAIQSVGAGVDHLHALRRTLTGRDPAHVALHTYAPFTLIRAALENAAAAVWLVAPAGRPERLTRRLRLEMKSLQEMQRFFRVADIPGSDEVQRRQDRVFGLADTTGIDHAELTAHLTITEVLKEAEKVAGLRDDNGQHLAVIFWRICSALAHGDKWVLPLLDLEVMGSFGPGVHNVRVSAPVPLFTAGVHASLALVHTARQLYEQRAAAPFSDD</sequence>
<proteinExistence type="predicted"/>
<organism evidence="2 3">
    <name type="scientific">Plantactinospora soyae</name>
    <dbReference type="NCBI Taxonomy" id="1544732"/>
    <lineage>
        <taxon>Bacteria</taxon>
        <taxon>Bacillati</taxon>
        <taxon>Actinomycetota</taxon>
        <taxon>Actinomycetes</taxon>
        <taxon>Micromonosporales</taxon>
        <taxon>Micromonosporaceae</taxon>
        <taxon>Plantactinospora</taxon>
    </lineage>
</organism>
<evidence type="ECO:0000313" key="2">
    <source>
        <dbReference type="EMBL" id="MBE1485616.1"/>
    </source>
</evidence>
<feature type="region of interest" description="Disordered" evidence="1">
    <location>
        <begin position="27"/>
        <end position="48"/>
    </location>
</feature>
<dbReference type="RefSeq" id="WP_192765776.1">
    <property type="nucleotide sequence ID" value="NZ_JADBEB010000001.1"/>
</dbReference>
<keyword evidence="3" id="KW-1185">Reference proteome</keyword>
<name>A0A927M2S8_9ACTN</name>
<comment type="caution">
    <text evidence="2">The sequence shown here is derived from an EMBL/GenBank/DDBJ whole genome shotgun (WGS) entry which is preliminary data.</text>
</comment>
<accession>A0A927M2S8</accession>
<protein>
    <submittedName>
        <fullName evidence="2">Uncharacterized protein</fullName>
    </submittedName>
</protein>
<dbReference type="Proteomes" id="UP000649753">
    <property type="component" value="Unassembled WGS sequence"/>
</dbReference>
<evidence type="ECO:0000313" key="3">
    <source>
        <dbReference type="Proteomes" id="UP000649753"/>
    </source>
</evidence>
<evidence type="ECO:0000256" key="1">
    <source>
        <dbReference type="SAM" id="MobiDB-lite"/>
    </source>
</evidence>
<reference evidence="2" key="1">
    <citation type="submission" date="2020-10" db="EMBL/GenBank/DDBJ databases">
        <title>Sequencing the genomes of 1000 actinobacteria strains.</title>
        <authorList>
            <person name="Klenk H.-P."/>
        </authorList>
    </citation>
    <scope>NUCLEOTIDE SEQUENCE</scope>
    <source>
        <strain evidence="2">DSM 46832</strain>
    </source>
</reference>
<dbReference type="EMBL" id="JADBEB010000001">
    <property type="protein sequence ID" value="MBE1485616.1"/>
    <property type="molecule type" value="Genomic_DNA"/>
</dbReference>
<gene>
    <name evidence="2" type="ORF">H4W31_001254</name>
</gene>
<dbReference type="AlphaFoldDB" id="A0A927M2S8"/>